<proteinExistence type="predicted"/>
<name>A0ABR8N0G1_9BACL</name>
<dbReference type="RefSeq" id="WP_191204207.1">
    <property type="nucleotide sequence ID" value="NZ_JACXZA010000003.1"/>
</dbReference>
<dbReference type="InterPro" id="IPR006059">
    <property type="entry name" value="SBP"/>
</dbReference>
<dbReference type="SUPFAM" id="SSF53850">
    <property type="entry name" value="Periplasmic binding protein-like II"/>
    <property type="match status" value="1"/>
</dbReference>
<sequence>MSSSVFGILVFIQILLTGCSFSSTSGNEAKVNETKETLTVQLVAANGSMYGIEHHRLAQRIQGFRQLFPNTDITIRWVQDYNIMDASHQSKRTSWIRSDTPTDLFANSKDVPDIVELVPNQMKELYRLGRIEALNLNRTAVRDGVIASNDGYVLGVKSKINPMIIYYNKWVFQGLGLETPSEEWDLNKLNDTIVRLKAAGETVYIPLNPYTLEWAASLKGGRIAAADGITYSGYLDSDETVHGVEWLDSVGTKYREKIVANIIPPAMPFDFLDGEIALAVDYAVVSDPNNYEEISQRDERFGIAGLPVGMTGINPAQVSGLSIPSQSKHKEMAMKLLNFLLQDTDALYSDIADYTLQANMKPFLVPVSQERKALILSAMKRSVPAALYMHEEAFPMTYFAQWQSPKPLADIHNGQPIREALHRYAMELEEDWKSVGGETK</sequence>
<dbReference type="EMBL" id="JACXZA010000003">
    <property type="protein sequence ID" value="MBD3919939.1"/>
    <property type="molecule type" value="Genomic_DNA"/>
</dbReference>
<keyword evidence="2" id="KW-1185">Reference proteome</keyword>
<organism evidence="1 2">
    <name type="scientific">Paenibacillus terricola</name>
    <dbReference type="NCBI Taxonomy" id="2763503"/>
    <lineage>
        <taxon>Bacteria</taxon>
        <taxon>Bacillati</taxon>
        <taxon>Bacillota</taxon>
        <taxon>Bacilli</taxon>
        <taxon>Bacillales</taxon>
        <taxon>Paenibacillaceae</taxon>
        <taxon>Paenibacillus</taxon>
    </lineage>
</organism>
<dbReference type="PANTHER" id="PTHR43649:SF12">
    <property type="entry name" value="DIACETYLCHITOBIOSE BINDING PROTEIN DASA"/>
    <property type="match status" value="1"/>
</dbReference>
<comment type="caution">
    <text evidence="1">The sequence shown here is derived from an EMBL/GenBank/DDBJ whole genome shotgun (WGS) entry which is preliminary data.</text>
</comment>
<accession>A0ABR8N0G1</accession>
<dbReference type="Pfam" id="PF01547">
    <property type="entry name" value="SBP_bac_1"/>
    <property type="match status" value="1"/>
</dbReference>
<gene>
    <name evidence="1" type="ORF">H8B09_14340</name>
</gene>
<dbReference type="Proteomes" id="UP000609346">
    <property type="component" value="Unassembled WGS sequence"/>
</dbReference>
<dbReference type="PANTHER" id="PTHR43649">
    <property type="entry name" value="ARABINOSE-BINDING PROTEIN-RELATED"/>
    <property type="match status" value="1"/>
</dbReference>
<evidence type="ECO:0000313" key="2">
    <source>
        <dbReference type="Proteomes" id="UP000609346"/>
    </source>
</evidence>
<dbReference type="InterPro" id="IPR050490">
    <property type="entry name" value="Bact_solute-bd_prot1"/>
</dbReference>
<protein>
    <submittedName>
        <fullName evidence="1">Extracellular solute-binding protein</fullName>
    </submittedName>
</protein>
<dbReference type="Gene3D" id="3.40.190.10">
    <property type="entry name" value="Periplasmic binding protein-like II"/>
    <property type="match status" value="1"/>
</dbReference>
<reference evidence="1 2" key="1">
    <citation type="submission" date="2020-09" db="EMBL/GenBank/DDBJ databases">
        <title>Paenibacillus sp. strain PR3 16S rRNA gene Genome sequencing and assembly.</title>
        <authorList>
            <person name="Kim J."/>
        </authorList>
    </citation>
    <scope>NUCLEOTIDE SEQUENCE [LARGE SCALE GENOMIC DNA]</scope>
    <source>
        <strain evidence="1 2">PR3</strain>
    </source>
</reference>
<evidence type="ECO:0000313" key="1">
    <source>
        <dbReference type="EMBL" id="MBD3919939.1"/>
    </source>
</evidence>